<dbReference type="AlphaFoldDB" id="G5E2G4"/>
<dbReference type="GO" id="GO:0003723">
    <property type="term" value="F:RNA binding"/>
    <property type="evidence" value="ECO:0007669"/>
    <property type="project" value="UniProtKB-UniRule"/>
</dbReference>
<keyword evidence="3" id="KW-0548">Nucleotidyltransferase</keyword>
<dbReference type="SUPFAM" id="SSF54928">
    <property type="entry name" value="RNA-binding domain, RBD"/>
    <property type="match status" value="1"/>
</dbReference>
<sequence>RHVRLYEEDRRSQQQESVYVSNFPRETIEEQLRDVFQKIAPVKHIVMDKDRNLYAIVEFEICPCSGLTVPLPFSSPLPSWTEGFRVGPLNLQDPFELSHNVCGNVSSRTARRFISYSAAAVRVCRSPYNFRSSSCPWGITLLLLPPPTERDWIGRGGAEI</sequence>
<dbReference type="EMBL" id="JP287578">
    <property type="protein sequence ID" value="AEQ18376.1"/>
    <property type="molecule type" value="mRNA"/>
</dbReference>
<keyword evidence="1" id="KW-0694">RNA-binding</keyword>
<dbReference type="GO" id="GO:0016779">
    <property type="term" value="F:nucleotidyltransferase activity"/>
    <property type="evidence" value="ECO:0007669"/>
    <property type="project" value="UniProtKB-KW"/>
</dbReference>
<evidence type="ECO:0000313" key="3">
    <source>
        <dbReference type="EMBL" id="AEQ18376.1"/>
    </source>
</evidence>
<dbReference type="InterPro" id="IPR000504">
    <property type="entry name" value="RRM_dom"/>
</dbReference>
<dbReference type="Gene3D" id="3.30.70.330">
    <property type="match status" value="1"/>
</dbReference>
<feature type="domain" description="RRM" evidence="2">
    <location>
        <begin position="16"/>
        <end position="60"/>
    </location>
</feature>
<keyword evidence="3" id="KW-0808">Transferase</keyword>
<name>G5E2G4_9PIPI</name>
<dbReference type="SUPFAM" id="SSF81631">
    <property type="entry name" value="PAP/OAS1 substrate-binding domain"/>
    <property type="match status" value="1"/>
</dbReference>
<evidence type="ECO:0000256" key="1">
    <source>
        <dbReference type="PROSITE-ProRule" id="PRU00176"/>
    </source>
</evidence>
<accession>G5E2G4</accession>
<evidence type="ECO:0000259" key="2">
    <source>
        <dbReference type="PROSITE" id="PS50102"/>
    </source>
</evidence>
<dbReference type="PROSITE" id="PS50102">
    <property type="entry name" value="RRM"/>
    <property type="match status" value="1"/>
</dbReference>
<proteinExistence type="evidence at transcript level"/>
<feature type="non-terminal residue" evidence="3">
    <location>
        <position position="160"/>
    </location>
</feature>
<organism evidence="3">
    <name type="scientific">Hymenochirus curtipes</name>
    <name type="common">western dwarf clawed frog</name>
    <dbReference type="NCBI Taxonomy" id="8362"/>
    <lineage>
        <taxon>Eukaryota</taxon>
        <taxon>Metazoa</taxon>
        <taxon>Chordata</taxon>
        <taxon>Craniata</taxon>
        <taxon>Vertebrata</taxon>
        <taxon>Euteleostomi</taxon>
        <taxon>Amphibia</taxon>
        <taxon>Batrachia</taxon>
        <taxon>Anura</taxon>
        <taxon>Pipoidea</taxon>
        <taxon>Pipidae</taxon>
        <taxon>Pipinae</taxon>
        <taxon>Hymenochirus</taxon>
    </lineage>
</organism>
<reference evidence="3" key="1">
    <citation type="submission" date="2011-09" db="EMBL/GenBank/DDBJ databases">
        <title>The odds of duplicate gene persistence after polyploidization.</title>
        <authorList>
            <person name="Chain F.J.J."/>
            <person name="Evans B.J."/>
            <person name="Dushoff J."/>
        </authorList>
    </citation>
    <scope>NUCLEOTIDE SEQUENCE</scope>
    <source>
        <tissue evidence="3">Liver</tissue>
    </source>
</reference>
<protein>
    <submittedName>
        <fullName evidence="3">Putative u6 snrna-specific terminal uridylyltransferase 1</fullName>
    </submittedName>
</protein>
<dbReference type="Pfam" id="PF00076">
    <property type="entry name" value="RRM_1"/>
    <property type="match status" value="1"/>
</dbReference>
<dbReference type="InterPro" id="IPR035979">
    <property type="entry name" value="RBD_domain_sf"/>
</dbReference>
<feature type="non-terminal residue" evidence="3">
    <location>
        <position position="1"/>
    </location>
</feature>
<dbReference type="InterPro" id="IPR012677">
    <property type="entry name" value="Nucleotide-bd_a/b_plait_sf"/>
</dbReference>